<keyword evidence="11" id="KW-1185">Reference proteome</keyword>
<dbReference type="GO" id="GO:0006310">
    <property type="term" value="P:DNA recombination"/>
    <property type="evidence" value="ECO:0007669"/>
    <property type="project" value="UniProtKB-KW"/>
</dbReference>
<gene>
    <name evidence="10" type="ordered locus">Tsac_0189</name>
</gene>
<evidence type="ECO:0000256" key="5">
    <source>
        <dbReference type="ARBA" id="ARBA00023172"/>
    </source>
</evidence>
<evidence type="ECO:0000256" key="7">
    <source>
        <dbReference type="SAM" id="MobiDB-lite"/>
    </source>
</evidence>
<dbReference type="Pfam" id="PF14659">
    <property type="entry name" value="Phage_int_SAM_3"/>
    <property type="match status" value="1"/>
</dbReference>
<dbReference type="RefSeq" id="WP_014757148.1">
    <property type="nucleotide sequence ID" value="NC_017992.1"/>
</dbReference>
<dbReference type="PANTHER" id="PTHR30349">
    <property type="entry name" value="PHAGE INTEGRASE-RELATED"/>
    <property type="match status" value="1"/>
</dbReference>
<feature type="domain" description="Core-binding (CB)" evidence="9">
    <location>
        <begin position="58"/>
        <end position="138"/>
    </location>
</feature>
<dbReference type="InterPro" id="IPR050090">
    <property type="entry name" value="Tyrosine_recombinase_XerCD"/>
</dbReference>
<evidence type="ECO:0000256" key="3">
    <source>
        <dbReference type="ARBA" id="ARBA00022908"/>
    </source>
</evidence>
<dbReference type="InterPro" id="IPR044068">
    <property type="entry name" value="CB"/>
</dbReference>
<keyword evidence="5" id="KW-0233">DNA recombination</keyword>
<dbReference type="PROSITE" id="PS51900">
    <property type="entry name" value="CB"/>
    <property type="match status" value="1"/>
</dbReference>
<keyword evidence="3" id="KW-0229">DNA integration</keyword>
<dbReference type="InterPro" id="IPR010998">
    <property type="entry name" value="Integrase_recombinase_N"/>
</dbReference>
<reference evidence="10 11" key="1">
    <citation type="journal article" date="2014" name="Appl. Environ. Microbiol.">
        <title>Profile of Secreted Hydrolases, Associated Proteins, and SlpA in Thermoanaerobacterium saccharolyticum during the Degradation of Hemicellulose.</title>
        <authorList>
            <person name="Currie D.H."/>
            <person name="Guss A.M."/>
            <person name="Herring C.D."/>
            <person name="Giannone R.J."/>
            <person name="Johnson C.M."/>
            <person name="Lankford P.K."/>
            <person name="Brown S.D."/>
            <person name="Hettich R.L."/>
            <person name="Lynd L.R."/>
        </authorList>
    </citation>
    <scope>NUCLEOTIDE SEQUENCE [LARGE SCALE GENOMIC DNA]</scope>
    <source>
        <strain evidence="11">DSM 8691 / JW/SL-YS485</strain>
    </source>
</reference>
<dbReference type="GO" id="GO:0015074">
    <property type="term" value="P:DNA integration"/>
    <property type="evidence" value="ECO:0007669"/>
    <property type="project" value="UniProtKB-KW"/>
</dbReference>
<evidence type="ECO:0000256" key="6">
    <source>
        <dbReference type="PROSITE-ProRule" id="PRU01248"/>
    </source>
</evidence>
<evidence type="ECO:0000259" key="8">
    <source>
        <dbReference type="PROSITE" id="PS51898"/>
    </source>
</evidence>
<evidence type="ECO:0000256" key="4">
    <source>
        <dbReference type="ARBA" id="ARBA00023125"/>
    </source>
</evidence>
<keyword evidence="4 6" id="KW-0238">DNA-binding</keyword>
<dbReference type="InterPro" id="IPR002104">
    <property type="entry name" value="Integrase_catalytic"/>
</dbReference>
<dbReference type="GO" id="GO:0003677">
    <property type="term" value="F:DNA binding"/>
    <property type="evidence" value="ECO:0007669"/>
    <property type="project" value="UniProtKB-UniRule"/>
</dbReference>
<feature type="domain" description="Tyr recombinase" evidence="8">
    <location>
        <begin position="159"/>
        <end position="358"/>
    </location>
</feature>
<proteinExistence type="inferred from homology"/>
<dbReference type="Gene3D" id="1.10.443.10">
    <property type="entry name" value="Intergrase catalytic core"/>
    <property type="match status" value="1"/>
</dbReference>
<dbReference type="CDD" id="cd01189">
    <property type="entry name" value="INT_ICEBs1_C_like"/>
    <property type="match status" value="1"/>
</dbReference>
<accession>I3VRT0</accession>
<protein>
    <submittedName>
        <fullName evidence="10">Integrase family protein</fullName>
    </submittedName>
</protein>
<name>I3VRT0_THESW</name>
<dbReference type="STRING" id="1094508.Tsac_0189"/>
<dbReference type="Gene3D" id="1.10.150.130">
    <property type="match status" value="1"/>
</dbReference>
<dbReference type="EMBL" id="CP003184">
    <property type="protein sequence ID" value="AFK85225.1"/>
    <property type="molecule type" value="Genomic_DNA"/>
</dbReference>
<evidence type="ECO:0000259" key="9">
    <source>
        <dbReference type="PROSITE" id="PS51900"/>
    </source>
</evidence>
<dbReference type="InterPro" id="IPR004107">
    <property type="entry name" value="Integrase_SAM-like_N"/>
</dbReference>
<dbReference type="AlphaFoldDB" id="I3VRT0"/>
<dbReference type="Pfam" id="PF00589">
    <property type="entry name" value="Phage_integrase"/>
    <property type="match status" value="1"/>
</dbReference>
<organism evidence="10 11">
    <name type="scientific">Thermoanaerobacterium saccharolyticum (strain DSM 8691 / JW/SL-YS485)</name>
    <dbReference type="NCBI Taxonomy" id="1094508"/>
    <lineage>
        <taxon>Bacteria</taxon>
        <taxon>Bacillati</taxon>
        <taxon>Bacillota</taxon>
        <taxon>Clostridia</taxon>
        <taxon>Thermoanaerobacterales</taxon>
        <taxon>Thermoanaerobacteraceae</taxon>
        <taxon>Thermoanaerobacterium</taxon>
    </lineage>
</organism>
<dbReference type="KEGG" id="tsh:Tsac_0189"/>
<feature type="region of interest" description="Disordered" evidence="7">
    <location>
        <begin position="146"/>
        <end position="165"/>
    </location>
</feature>
<comment type="similarity">
    <text evidence="2">Belongs to the 'phage' integrase family.</text>
</comment>
<evidence type="ECO:0000256" key="2">
    <source>
        <dbReference type="ARBA" id="ARBA00008857"/>
    </source>
</evidence>
<evidence type="ECO:0000256" key="1">
    <source>
        <dbReference type="ARBA" id="ARBA00003283"/>
    </source>
</evidence>
<dbReference type="PATRIC" id="fig|1094508.3.peg.189"/>
<dbReference type="eggNOG" id="COG0582">
    <property type="taxonomic scope" value="Bacteria"/>
</dbReference>
<dbReference type="BioCyc" id="TSAC1094508:GLMA-191-MONOMER"/>
<evidence type="ECO:0000313" key="11">
    <source>
        <dbReference type="Proteomes" id="UP000006178"/>
    </source>
</evidence>
<evidence type="ECO:0000313" key="10">
    <source>
        <dbReference type="EMBL" id="AFK85225.1"/>
    </source>
</evidence>
<dbReference type="InterPro" id="IPR011010">
    <property type="entry name" value="DNA_brk_join_enz"/>
</dbReference>
<dbReference type="PANTHER" id="PTHR30349:SF64">
    <property type="entry name" value="PROPHAGE INTEGRASE INTD-RELATED"/>
    <property type="match status" value="1"/>
</dbReference>
<comment type="function">
    <text evidence="1">Site-specific tyrosine recombinase, which acts by catalyzing the cutting and rejoining of the recombining DNA molecules.</text>
</comment>
<sequence>MLTEKELYISVLTEHGLDNTINGKRKTVYGRRKQDVVTKIRELQLQALSGEYVDPNTITVSQLVHTWLDVYKKYNISQTTYNNYLQKIQKYIDPSIGSILVQQLQPTQLQMLYNSLIDKPGVLYNIYIIVKAALKLAVKQRIIKENPDEGTNHPMPKLKKRKSLTPEERDRFLETAKKYFIYPYIVLAMTTGLRRGELLGLKWSDIDFENKTITVNRQIQYTRQPDGHYSFMETDTKTVNAYRTVPLPDDALPVMENYKKLYDLWLKAINVNTDFVFITSKGTPLNPVTIAVMFKKIREEAGVPSASPHVLRHTYATKLAERGVHPKAAQRLLGHARFQTTMDIYTDVTNTLMEDTKHKMKNFLQNG</sequence>
<dbReference type="Proteomes" id="UP000006178">
    <property type="component" value="Chromosome"/>
</dbReference>
<dbReference type="SUPFAM" id="SSF56349">
    <property type="entry name" value="DNA breaking-rejoining enzymes"/>
    <property type="match status" value="1"/>
</dbReference>
<dbReference type="InterPro" id="IPR013762">
    <property type="entry name" value="Integrase-like_cat_sf"/>
</dbReference>
<dbReference type="PROSITE" id="PS51898">
    <property type="entry name" value="TYR_RECOMBINASE"/>
    <property type="match status" value="1"/>
</dbReference>